<gene>
    <name evidence="1" type="primary">AG118</name>
    <name evidence="1" type="ORF">SPIL2461_LOCUS10064</name>
</gene>
<dbReference type="AlphaFoldDB" id="A0A812QX81"/>
<organism evidence="1 2">
    <name type="scientific">Symbiodinium pilosum</name>
    <name type="common">Dinoflagellate</name>
    <dbReference type="NCBI Taxonomy" id="2952"/>
    <lineage>
        <taxon>Eukaryota</taxon>
        <taxon>Sar</taxon>
        <taxon>Alveolata</taxon>
        <taxon>Dinophyceae</taxon>
        <taxon>Suessiales</taxon>
        <taxon>Symbiodiniaceae</taxon>
        <taxon>Symbiodinium</taxon>
    </lineage>
</organism>
<sequence length="184" mass="21363">MQVQELLMHQDKFAILPFLASVDMFWPSEWNSTVFLAVDSSAEDAQLCSELALRVQCLVPPTINRFRGLVDSIEFSGREVSRRYKDQLLQFHYLLSDQYIAQSHPLPDWIAWFDADVVLHTPHVPALLFDAGRPVLHARRSPVYFMATMAAGMDWIGDFMDTYPMLVRPSHLQNFRRFLQNVFE</sequence>
<feature type="non-terminal residue" evidence="1">
    <location>
        <position position="1"/>
    </location>
</feature>
<comment type="caution">
    <text evidence="1">The sequence shown here is derived from an EMBL/GenBank/DDBJ whole genome shotgun (WGS) entry which is preliminary data.</text>
</comment>
<evidence type="ECO:0000313" key="1">
    <source>
        <dbReference type="EMBL" id="CAE7407890.1"/>
    </source>
</evidence>
<protein>
    <submittedName>
        <fullName evidence="1">AG118 protein</fullName>
    </submittedName>
</protein>
<name>A0A812QX81_SYMPI</name>
<reference evidence="1" key="1">
    <citation type="submission" date="2021-02" db="EMBL/GenBank/DDBJ databases">
        <authorList>
            <person name="Dougan E. K."/>
            <person name="Rhodes N."/>
            <person name="Thang M."/>
            <person name="Chan C."/>
        </authorList>
    </citation>
    <scope>NUCLEOTIDE SEQUENCE</scope>
</reference>
<accession>A0A812QX81</accession>
<evidence type="ECO:0000313" key="2">
    <source>
        <dbReference type="Proteomes" id="UP000649617"/>
    </source>
</evidence>
<dbReference type="OrthoDB" id="421205at2759"/>
<keyword evidence="2" id="KW-1185">Reference proteome</keyword>
<proteinExistence type="predicted"/>
<dbReference type="EMBL" id="CAJNIZ010018248">
    <property type="protein sequence ID" value="CAE7407890.1"/>
    <property type="molecule type" value="Genomic_DNA"/>
</dbReference>
<dbReference type="Proteomes" id="UP000649617">
    <property type="component" value="Unassembled WGS sequence"/>
</dbReference>